<dbReference type="AlphaFoldDB" id="A0A094YW46"/>
<dbReference type="Proteomes" id="UP000029448">
    <property type="component" value="Unassembled WGS sequence"/>
</dbReference>
<reference evidence="1 2" key="1">
    <citation type="submission" date="2014-06" db="EMBL/GenBank/DDBJ databases">
        <title>Functional and comparative genomic analyses of the Drosophila gut microbiota identify candidate symbiosis factors.</title>
        <authorList>
            <person name="Newell P.D."/>
            <person name="Chaston J.M."/>
            <person name="Douglas A.E."/>
        </authorList>
    </citation>
    <scope>NUCLEOTIDE SEQUENCE [LARGE SCALE GENOMIC DNA]</scope>
    <source>
        <strain evidence="1 2">DmCS_006</strain>
    </source>
</reference>
<organism evidence="1 2">
    <name type="scientific">Acetobacter tropicalis</name>
    <dbReference type="NCBI Taxonomy" id="104102"/>
    <lineage>
        <taxon>Bacteria</taxon>
        <taxon>Pseudomonadati</taxon>
        <taxon>Pseudomonadota</taxon>
        <taxon>Alphaproteobacteria</taxon>
        <taxon>Acetobacterales</taxon>
        <taxon>Acetobacteraceae</taxon>
        <taxon>Acetobacter</taxon>
    </lineage>
</organism>
<evidence type="ECO:0000313" key="2">
    <source>
        <dbReference type="Proteomes" id="UP000029448"/>
    </source>
</evidence>
<protein>
    <submittedName>
        <fullName evidence="1">Uncharacterized protein</fullName>
    </submittedName>
</protein>
<dbReference type="PATRIC" id="fig|104102.7.peg.490"/>
<keyword evidence="2" id="KW-1185">Reference proteome</keyword>
<comment type="caution">
    <text evidence="1">The sequence shown here is derived from an EMBL/GenBank/DDBJ whole genome shotgun (WGS) entry which is preliminary data.</text>
</comment>
<evidence type="ECO:0000313" key="1">
    <source>
        <dbReference type="EMBL" id="KGB26215.1"/>
    </source>
</evidence>
<name>A0A094YW46_9PROT</name>
<proteinExistence type="predicted"/>
<dbReference type="EMBL" id="JOKM01000017">
    <property type="protein sequence ID" value="KGB26215.1"/>
    <property type="molecule type" value="Genomic_DNA"/>
</dbReference>
<accession>A0A094YW46</accession>
<sequence>MVLLCIVQMRCGKAKQKQVRKNPARQHASRVFQDYDRGRIRLLS</sequence>
<gene>
    <name evidence="1" type="ORF">AtDm6_0494</name>
</gene>